<dbReference type="STRING" id="1193682.BJP25_31265"/>
<evidence type="ECO:0000259" key="6">
    <source>
        <dbReference type="PROSITE" id="PS51884"/>
    </source>
</evidence>
<keyword evidence="2" id="KW-0130">Cell adhesion</keyword>
<protein>
    <recommendedName>
        <fullName evidence="6">Chaplin domain-containing protein</fullName>
    </recommendedName>
</protein>
<reference evidence="7 8" key="1">
    <citation type="submission" date="2016-10" db="EMBL/GenBank/DDBJ databases">
        <title>The Draft Genome Sequence of Actinokineospora bangkokensis 44EHWT reveals the biosynthetic pathway of antifungal compounds Thailandins with unusual extender unit butylmalonyl-CoA.</title>
        <authorList>
            <person name="Greule A."/>
            <person name="Intra B."/>
            <person name="Flemming S."/>
            <person name="Rommel M.G."/>
            <person name="Panbangred W."/>
            <person name="Bechthold A."/>
        </authorList>
    </citation>
    <scope>NUCLEOTIDE SEQUENCE [LARGE SCALE GENOMIC DNA]</scope>
    <source>
        <strain evidence="7 8">44EHW</strain>
    </source>
</reference>
<dbReference type="EMBL" id="MKQR01000026">
    <property type="protein sequence ID" value="OLR91025.1"/>
    <property type="molecule type" value="Genomic_DNA"/>
</dbReference>
<accession>A0A1Q9LG91</accession>
<keyword evidence="1" id="KW-0964">Secreted</keyword>
<dbReference type="RefSeq" id="WP_075977695.1">
    <property type="nucleotide sequence ID" value="NZ_MKQR01000026.1"/>
</dbReference>
<feature type="region of interest" description="Disordered" evidence="4">
    <location>
        <begin position="513"/>
        <end position="532"/>
    </location>
</feature>
<comment type="caution">
    <text evidence="7">The sequence shown here is derived from an EMBL/GenBank/DDBJ whole genome shotgun (WGS) entry which is preliminary data.</text>
</comment>
<dbReference type="OrthoDB" id="3661198at2"/>
<keyword evidence="1" id="KW-0134">Cell wall</keyword>
<keyword evidence="8" id="KW-1185">Reference proteome</keyword>
<organism evidence="7 8">
    <name type="scientific">Actinokineospora bangkokensis</name>
    <dbReference type="NCBI Taxonomy" id="1193682"/>
    <lineage>
        <taxon>Bacteria</taxon>
        <taxon>Bacillati</taxon>
        <taxon>Actinomycetota</taxon>
        <taxon>Actinomycetes</taxon>
        <taxon>Pseudonocardiales</taxon>
        <taxon>Pseudonocardiaceae</taxon>
        <taxon>Actinokineospora</taxon>
    </lineage>
</organism>
<dbReference type="Pfam" id="PF03777">
    <property type="entry name" value="ChpA-C"/>
    <property type="match status" value="1"/>
</dbReference>
<proteinExistence type="predicted"/>
<feature type="compositionally biased region" description="Polar residues" evidence="4">
    <location>
        <begin position="786"/>
        <end position="795"/>
    </location>
</feature>
<evidence type="ECO:0000256" key="1">
    <source>
        <dbReference type="ARBA" id="ARBA00022512"/>
    </source>
</evidence>
<evidence type="ECO:0000256" key="4">
    <source>
        <dbReference type="SAM" id="MobiDB-lite"/>
    </source>
</evidence>
<gene>
    <name evidence="7" type="ORF">BJP25_31265</name>
</gene>
<evidence type="ECO:0000313" key="7">
    <source>
        <dbReference type="EMBL" id="OLR91025.1"/>
    </source>
</evidence>
<evidence type="ECO:0000256" key="5">
    <source>
        <dbReference type="SAM" id="SignalP"/>
    </source>
</evidence>
<feature type="signal peptide" evidence="5">
    <location>
        <begin position="1"/>
        <end position="34"/>
    </location>
</feature>
<dbReference type="PROSITE" id="PS51884">
    <property type="entry name" value="CHAPLIN"/>
    <property type="match status" value="1"/>
</dbReference>
<evidence type="ECO:0000256" key="3">
    <source>
        <dbReference type="ARBA" id="ARBA00023087"/>
    </source>
</evidence>
<evidence type="ECO:0000256" key="2">
    <source>
        <dbReference type="ARBA" id="ARBA00022889"/>
    </source>
</evidence>
<feature type="region of interest" description="Disordered" evidence="4">
    <location>
        <begin position="774"/>
        <end position="797"/>
    </location>
</feature>
<name>A0A1Q9LG91_9PSEU</name>
<feature type="chain" id="PRO_5013271716" description="Chaplin domain-containing protein" evidence="5">
    <location>
        <begin position="35"/>
        <end position="1060"/>
    </location>
</feature>
<dbReference type="Proteomes" id="UP000186040">
    <property type="component" value="Unassembled WGS sequence"/>
</dbReference>
<dbReference type="GO" id="GO:0007155">
    <property type="term" value="P:cell adhesion"/>
    <property type="evidence" value="ECO:0007669"/>
    <property type="project" value="UniProtKB-KW"/>
</dbReference>
<dbReference type="AlphaFoldDB" id="A0A1Q9LG91"/>
<evidence type="ECO:0000313" key="8">
    <source>
        <dbReference type="Proteomes" id="UP000186040"/>
    </source>
</evidence>
<sequence length="1060" mass="100512">MKENHRMQTWAKRGLQTALFTGGLLMLGTGIASADEDVNPDRPASALDATITVPIHIDNNAIGTPLGQLDVPSVNRTLSISPSEVIEQLPGGDRLLGALAPVANGVTEKAAALDGDGGLLRGNKVVGDLTVPVDISGNAIALGGDVHVDNTSTQTAGQASPIQTDGSGDSLAGNVLALDWAAPVQVTGNAVGLIGDASTNNTATQEAVAGGSLKTSGQQGVLAGNAGAVHAATPVQLNGNAIAGLGKADANSTTASSATSGGVVVTNGQEGVASGNAAALPVALPVHATGQAIGLVGIANAESANTAGAQAGATEPDFAGNPTYVHTYAPDAVLSGNILQPAAAAPTTVDCTSGGAVTITNATCTSETSAVAGGGNRSDGQGGVISGGIGTLPVGTPVDVIGSVATVIGKSTADDTNDVTASAGGASRTRGHDSVLGGALVSTPVAGPVDACGTGAAVAGTGLVNCANTITTGAGGDTATTGDDSIGGGNGAIVPIAVPVETIGNVGGALSTTEVTGSEDKETAAGGDNNTADDGAVLGANLVQAPLATPVQVFGNALGAVSRTKSATELDNTTTAGGYSRGSGIGGVLSGNLAQAPGALPVQVFGANGVVGGIGSAEAANTTTTTSGAEATTDGTGGTGSGNIISAPIASAAQVFGDSVAALGKGTSTATNLTDTTAAGAATTSGESGTISGNVISPALLPIVQAMGISAAAVGGQSSAESTSSTTGSSGGDITTTGDGGFLSGNLLDVPAAVLAQAHGDAIAAIASQAAATSDNTTGGTVGGHSETSGESSDLSGLRGVLPVKVDAPIYDVPLEILADAVTDATHTSDVQVGDQDQQPLSLPVEGALPLTKAPTVLAAHRAAPVAGLPAGALLGGLPQVTGLLGGLPVNGLAGNGVGARAERPAVNPLTGLAALPTGNLTGALPTGNLAGGLPTGNLTGALPTGNLAGGLPTGNLTGALPTGNLTGALPTGNLVGGATGGLVSGTLPGVSGLTGRATGSRAQTPAMPGLVPAAGVFSGNLFEAPEVHTLPATGGSALTSLTDTQSKLADLFGHFPAID</sequence>
<feature type="domain" description="Chaplin" evidence="6">
    <location>
        <begin position="269"/>
        <end position="309"/>
    </location>
</feature>
<dbReference type="InterPro" id="IPR005528">
    <property type="entry name" value="ChpA-H"/>
</dbReference>
<keyword evidence="3" id="KW-0034">Amyloid</keyword>
<keyword evidence="5" id="KW-0732">Signal</keyword>